<evidence type="ECO:0000256" key="3">
    <source>
        <dbReference type="ARBA" id="ARBA00023125"/>
    </source>
</evidence>
<feature type="transmembrane region" description="Helical" evidence="4">
    <location>
        <begin position="20"/>
        <end position="40"/>
    </location>
</feature>
<dbReference type="SMART" id="SM00534">
    <property type="entry name" value="MUTSac"/>
    <property type="match status" value="1"/>
</dbReference>
<keyword evidence="3" id="KW-0238">DNA-binding</keyword>
<organism evidence="6 7">
    <name type="scientific">Anaerosporobacter mobilis DSM 15930</name>
    <dbReference type="NCBI Taxonomy" id="1120996"/>
    <lineage>
        <taxon>Bacteria</taxon>
        <taxon>Bacillati</taxon>
        <taxon>Bacillota</taxon>
        <taxon>Clostridia</taxon>
        <taxon>Lachnospirales</taxon>
        <taxon>Lachnospiraceae</taxon>
        <taxon>Anaerosporobacter</taxon>
    </lineage>
</organism>
<dbReference type="InterPro" id="IPR000432">
    <property type="entry name" value="DNA_mismatch_repair_MutS_C"/>
</dbReference>
<dbReference type="Pfam" id="PF00488">
    <property type="entry name" value="MutS_V"/>
    <property type="match status" value="1"/>
</dbReference>
<evidence type="ECO:0000256" key="1">
    <source>
        <dbReference type="ARBA" id="ARBA00022741"/>
    </source>
</evidence>
<reference evidence="6 7" key="1">
    <citation type="submission" date="2016-11" db="EMBL/GenBank/DDBJ databases">
        <authorList>
            <person name="Jaros S."/>
            <person name="Januszkiewicz K."/>
            <person name="Wedrychowicz H."/>
        </authorList>
    </citation>
    <scope>NUCLEOTIDE SEQUENCE [LARGE SCALE GENOMIC DNA]</scope>
    <source>
        <strain evidence="6 7">DSM 15930</strain>
    </source>
</reference>
<dbReference type="InterPro" id="IPR045076">
    <property type="entry name" value="MutS"/>
</dbReference>
<dbReference type="Gene3D" id="3.40.50.300">
    <property type="entry name" value="P-loop containing nucleotide triphosphate hydrolases"/>
    <property type="match status" value="1"/>
</dbReference>
<keyword evidence="1" id="KW-0547">Nucleotide-binding</keyword>
<sequence>MRLFEAGFVTGLSLIGGDLVNYLIIVFLGLVVLFCILLIWNKRKQKRQIAELVKESFGKPINLDEDKPDYRNERYMKHLSFYTRMQGSVLNDTTKGDIDFDKLFGKMNHTYSSVGEEYLYYVLSNPCTSYQQLDQREKIITYFQNNRALAIELQALFASIGKSKEVSMFQYLEYLQSVEGKILKKHIFSLVGIIITIVLSIIQPKLGLVPMFVVIVTNVLTYWSNRQFAHSIMGSIRRLESMIQVGVIVARYEVEELQSFSERLESSSKFKNVLKNSDIIFSEKTSLVGDADALLDYIRMLTHFDYVKLYQIMDKLQEGYNELYNIVETLGELESLIAIASFRESLEYYTVPILQQKEAINVDSALGEGKLTEHNLFMEELYHPLISNPVANTLHTKQGVLLTGSNASGKSTFLRTIAINAICAQTIHTCFAKRYESYFYMVHSAMSLNDSLENGDSYFIVEIETLRDILNDYGDTPILCFVDEILRGTNTIERIAASTETLRYMKNKGILCFAASHDIELTKLLIDEYDMYHFQEYIVDGQVDFDYILYPGPVTTRNAIRLLEVKGFDEIITNNAMDLIDYFDKYGEWPSASDFLT</sequence>
<dbReference type="SUPFAM" id="SSF52540">
    <property type="entry name" value="P-loop containing nucleoside triphosphate hydrolases"/>
    <property type="match status" value="1"/>
</dbReference>
<keyword evidence="2" id="KW-0067">ATP-binding</keyword>
<dbReference type="Proteomes" id="UP000184038">
    <property type="component" value="Unassembled WGS sequence"/>
</dbReference>
<evidence type="ECO:0000256" key="2">
    <source>
        <dbReference type="ARBA" id="ARBA00022840"/>
    </source>
</evidence>
<gene>
    <name evidence="6" type="ORF">SAMN02746066_03539</name>
</gene>
<dbReference type="EMBL" id="FRCP01000019">
    <property type="protein sequence ID" value="SHM84351.1"/>
    <property type="molecule type" value="Genomic_DNA"/>
</dbReference>
<dbReference type="GO" id="GO:0005829">
    <property type="term" value="C:cytosol"/>
    <property type="evidence" value="ECO:0007669"/>
    <property type="project" value="TreeGrafter"/>
</dbReference>
<dbReference type="AlphaFoldDB" id="A0A1M7M2E7"/>
<keyword evidence="4" id="KW-1133">Transmembrane helix</keyword>
<evidence type="ECO:0000313" key="6">
    <source>
        <dbReference type="EMBL" id="SHM84351.1"/>
    </source>
</evidence>
<dbReference type="PANTHER" id="PTHR11361">
    <property type="entry name" value="DNA MISMATCH REPAIR PROTEIN MUTS FAMILY MEMBER"/>
    <property type="match status" value="1"/>
</dbReference>
<dbReference type="InterPro" id="IPR036187">
    <property type="entry name" value="DNA_mismatch_repair_MutS_sf"/>
</dbReference>
<accession>A0A1M7M2E7</accession>
<dbReference type="PANTHER" id="PTHR11361:SF152">
    <property type="entry name" value="DNA MISMATCH REPAIR PROTEIN"/>
    <property type="match status" value="1"/>
</dbReference>
<evidence type="ECO:0000313" key="7">
    <source>
        <dbReference type="Proteomes" id="UP000184038"/>
    </source>
</evidence>
<dbReference type="Gene3D" id="1.10.1420.10">
    <property type="match status" value="1"/>
</dbReference>
<dbReference type="SUPFAM" id="SSF48334">
    <property type="entry name" value="DNA repair protein MutS, domain III"/>
    <property type="match status" value="1"/>
</dbReference>
<feature type="transmembrane region" description="Helical" evidence="4">
    <location>
        <begin position="186"/>
        <end position="202"/>
    </location>
</feature>
<dbReference type="InterPro" id="IPR017261">
    <property type="entry name" value="DNA_mismatch_repair_MutS/MSH"/>
</dbReference>
<dbReference type="GO" id="GO:0006298">
    <property type="term" value="P:mismatch repair"/>
    <property type="evidence" value="ECO:0007669"/>
    <property type="project" value="InterPro"/>
</dbReference>
<dbReference type="GO" id="GO:0030983">
    <property type="term" value="F:mismatched DNA binding"/>
    <property type="evidence" value="ECO:0007669"/>
    <property type="project" value="InterPro"/>
</dbReference>
<dbReference type="OrthoDB" id="9802448at2"/>
<dbReference type="GO" id="GO:0140664">
    <property type="term" value="F:ATP-dependent DNA damage sensor activity"/>
    <property type="evidence" value="ECO:0007669"/>
    <property type="project" value="InterPro"/>
</dbReference>
<name>A0A1M7M2E7_9FIRM</name>
<feature type="domain" description="DNA mismatch repair proteins mutS family" evidence="5">
    <location>
        <begin position="397"/>
        <end position="581"/>
    </location>
</feature>
<dbReference type="PIRSF" id="PIRSF037677">
    <property type="entry name" value="DNA_mis_repair_Msh6"/>
    <property type="match status" value="1"/>
</dbReference>
<evidence type="ECO:0000259" key="5">
    <source>
        <dbReference type="SMART" id="SM00534"/>
    </source>
</evidence>
<dbReference type="InterPro" id="IPR027417">
    <property type="entry name" value="P-loop_NTPase"/>
</dbReference>
<protein>
    <submittedName>
        <fullName evidence="6">MutS domain V</fullName>
    </submittedName>
</protein>
<dbReference type="STRING" id="1120996.SAMN02746066_03539"/>
<keyword evidence="4" id="KW-0812">Transmembrane</keyword>
<keyword evidence="4" id="KW-0472">Membrane</keyword>
<dbReference type="GO" id="GO:0005524">
    <property type="term" value="F:ATP binding"/>
    <property type="evidence" value="ECO:0007669"/>
    <property type="project" value="UniProtKB-KW"/>
</dbReference>
<proteinExistence type="predicted"/>
<keyword evidence="7" id="KW-1185">Reference proteome</keyword>
<evidence type="ECO:0000256" key="4">
    <source>
        <dbReference type="SAM" id="Phobius"/>
    </source>
</evidence>